<dbReference type="Proteomes" id="UP001526076">
    <property type="component" value="Unassembled WGS sequence"/>
</dbReference>
<dbReference type="SUPFAM" id="SSF53335">
    <property type="entry name" value="S-adenosyl-L-methionine-dependent methyltransferases"/>
    <property type="match status" value="1"/>
</dbReference>
<gene>
    <name evidence="4" type="ORF">OJ597_12950</name>
</gene>
<reference evidence="4 5" key="1">
    <citation type="submission" date="2022-10" db="EMBL/GenBank/DDBJ databases">
        <title>Comparative genomic study of S. anginosus.</title>
        <authorList>
            <person name="Prasad A."/>
            <person name="Ene A."/>
            <person name="Jablonska S."/>
            <person name="Du J."/>
            <person name="Wolfe A.J."/>
            <person name="Putonti C."/>
        </authorList>
    </citation>
    <scope>NUCLEOTIDE SEQUENCE [LARGE SCALE GENOMIC DNA]</scope>
    <source>
        <strain evidence="4 5">UMB9231</strain>
    </source>
</reference>
<evidence type="ECO:0000313" key="5">
    <source>
        <dbReference type="Proteomes" id="UP001526076"/>
    </source>
</evidence>
<dbReference type="Gene3D" id="3.40.50.150">
    <property type="entry name" value="Vaccinia Virus protein VP39"/>
    <property type="match status" value="1"/>
</dbReference>
<dbReference type="Gene3D" id="3.90.120.10">
    <property type="entry name" value="DNA Methylase, subunit A, domain 2"/>
    <property type="match status" value="1"/>
</dbReference>
<evidence type="ECO:0000256" key="2">
    <source>
        <dbReference type="ARBA" id="ARBA00022679"/>
    </source>
</evidence>
<keyword evidence="1 4" id="KW-0489">Methyltransferase</keyword>
<protein>
    <submittedName>
        <fullName evidence="4">DNA cytosine methyltransferase</fullName>
    </submittedName>
</protein>
<dbReference type="InterPro" id="IPR001525">
    <property type="entry name" value="C5_MeTfrase"/>
</dbReference>
<proteinExistence type="predicted"/>
<dbReference type="GO" id="GO:0008168">
    <property type="term" value="F:methyltransferase activity"/>
    <property type="evidence" value="ECO:0007669"/>
    <property type="project" value="UniProtKB-KW"/>
</dbReference>
<evidence type="ECO:0000256" key="1">
    <source>
        <dbReference type="ARBA" id="ARBA00022603"/>
    </source>
</evidence>
<keyword evidence="2" id="KW-0808">Transferase</keyword>
<sequence>KMSDFGVPQNRKRFILFASKNPDDSKKFFRLLIEGKDKFLASKKIALPVTISEAIGDLNRKNGEVVSPDTKGFMNGIYGKTNSN</sequence>
<dbReference type="InterPro" id="IPR029063">
    <property type="entry name" value="SAM-dependent_MTases_sf"/>
</dbReference>
<feature type="non-terminal residue" evidence="4">
    <location>
        <position position="1"/>
    </location>
</feature>
<evidence type="ECO:0000313" key="4">
    <source>
        <dbReference type="EMBL" id="MCW1043278.1"/>
    </source>
</evidence>
<name>A0ABT3EE68_STRAP</name>
<accession>A0ABT3EE68</accession>
<dbReference type="RefSeq" id="WP_264351303.1">
    <property type="nucleotide sequence ID" value="NZ_JAPAHU010000356.1"/>
</dbReference>
<dbReference type="EMBL" id="JAPAHU010000356">
    <property type="protein sequence ID" value="MCW1043278.1"/>
    <property type="molecule type" value="Genomic_DNA"/>
</dbReference>
<keyword evidence="5" id="KW-1185">Reference proteome</keyword>
<evidence type="ECO:0000256" key="3">
    <source>
        <dbReference type="ARBA" id="ARBA00022747"/>
    </source>
</evidence>
<keyword evidence="3" id="KW-0680">Restriction system</keyword>
<organism evidence="4 5">
    <name type="scientific">Streptococcus anginosus</name>
    <dbReference type="NCBI Taxonomy" id="1328"/>
    <lineage>
        <taxon>Bacteria</taxon>
        <taxon>Bacillati</taxon>
        <taxon>Bacillota</taxon>
        <taxon>Bacilli</taxon>
        <taxon>Lactobacillales</taxon>
        <taxon>Streptococcaceae</taxon>
        <taxon>Streptococcus</taxon>
        <taxon>Streptococcus anginosus group</taxon>
    </lineage>
</organism>
<feature type="non-terminal residue" evidence="4">
    <location>
        <position position="84"/>
    </location>
</feature>
<dbReference type="Pfam" id="PF00145">
    <property type="entry name" value="DNA_methylase"/>
    <property type="match status" value="1"/>
</dbReference>
<comment type="caution">
    <text evidence="4">The sequence shown here is derived from an EMBL/GenBank/DDBJ whole genome shotgun (WGS) entry which is preliminary data.</text>
</comment>
<dbReference type="GO" id="GO:0032259">
    <property type="term" value="P:methylation"/>
    <property type="evidence" value="ECO:0007669"/>
    <property type="project" value="UniProtKB-KW"/>
</dbReference>